<dbReference type="GO" id="GO:0004834">
    <property type="term" value="F:tryptophan synthase activity"/>
    <property type="evidence" value="ECO:0007669"/>
    <property type="project" value="UniProtKB-UniRule"/>
</dbReference>
<keyword evidence="6 9" id="KW-0057">Aromatic amino acid biosynthesis</keyword>
<evidence type="ECO:0000256" key="5">
    <source>
        <dbReference type="ARBA" id="ARBA00022822"/>
    </source>
</evidence>
<keyword evidence="7 9" id="KW-0456">Lyase</keyword>
<feature type="active site" description="Proton acceptor" evidence="9">
    <location>
        <position position="50"/>
    </location>
</feature>
<evidence type="ECO:0000256" key="2">
    <source>
        <dbReference type="ARBA" id="ARBA00004733"/>
    </source>
</evidence>
<dbReference type="OrthoDB" id="9804578at2"/>
<dbReference type="CDD" id="cd04724">
    <property type="entry name" value="Tryptophan_synthase_alpha"/>
    <property type="match status" value="1"/>
</dbReference>
<evidence type="ECO:0000256" key="3">
    <source>
        <dbReference type="ARBA" id="ARBA00011270"/>
    </source>
</evidence>
<gene>
    <name evidence="9 11" type="primary">trpA</name>
    <name evidence="11" type="ORF">Mal48_29780</name>
</gene>
<comment type="function">
    <text evidence="1 9">The alpha subunit is responsible for the aldol cleavage of indoleglycerol phosphate to indole and glyceraldehyde 3-phosphate.</text>
</comment>
<name>A0A517QQ63_9PLAN</name>
<evidence type="ECO:0000256" key="9">
    <source>
        <dbReference type="HAMAP-Rule" id="MF_00131"/>
    </source>
</evidence>
<dbReference type="InterPro" id="IPR011060">
    <property type="entry name" value="RibuloseP-bd_barrel"/>
</dbReference>
<dbReference type="GO" id="GO:0005829">
    <property type="term" value="C:cytosol"/>
    <property type="evidence" value="ECO:0007669"/>
    <property type="project" value="TreeGrafter"/>
</dbReference>
<comment type="pathway">
    <text evidence="2 9">Amino-acid biosynthesis; L-tryptophan biosynthesis; L-tryptophan from chorismate: step 5/5.</text>
</comment>
<evidence type="ECO:0000256" key="8">
    <source>
        <dbReference type="ARBA" id="ARBA00049047"/>
    </source>
</evidence>
<organism evidence="11 12">
    <name type="scientific">Thalassoglobus polymorphus</name>
    <dbReference type="NCBI Taxonomy" id="2527994"/>
    <lineage>
        <taxon>Bacteria</taxon>
        <taxon>Pseudomonadati</taxon>
        <taxon>Planctomycetota</taxon>
        <taxon>Planctomycetia</taxon>
        <taxon>Planctomycetales</taxon>
        <taxon>Planctomycetaceae</taxon>
        <taxon>Thalassoglobus</taxon>
    </lineage>
</organism>
<evidence type="ECO:0000313" key="11">
    <source>
        <dbReference type="EMBL" id="QDT33723.1"/>
    </source>
</evidence>
<accession>A0A517QQ63</accession>
<protein>
    <recommendedName>
        <fullName evidence="9">Tryptophan synthase alpha chain</fullName>
        <ecNumber evidence="9">4.2.1.20</ecNumber>
    </recommendedName>
</protein>
<evidence type="ECO:0000256" key="10">
    <source>
        <dbReference type="RuleBase" id="RU003662"/>
    </source>
</evidence>
<dbReference type="PROSITE" id="PS00167">
    <property type="entry name" value="TRP_SYNTHASE_ALPHA"/>
    <property type="match status" value="1"/>
</dbReference>
<dbReference type="InterPro" id="IPR013785">
    <property type="entry name" value="Aldolase_TIM"/>
</dbReference>
<evidence type="ECO:0000256" key="4">
    <source>
        <dbReference type="ARBA" id="ARBA00022605"/>
    </source>
</evidence>
<comment type="catalytic activity">
    <reaction evidence="8 9">
        <text>(1S,2R)-1-C-(indol-3-yl)glycerol 3-phosphate + L-serine = D-glyceraldehyde 3-phosphate + L-tryptophan + H2O</text>
        <dbReference type="Rhea" id="RHEA:10532"/>
        <dbReference type="ChEBI" id="CHEBI:15377"/>
        <dbReference type="ChEBI" id="CHEBI:33384"/>
        <dbReference type="ChEBI" id="CHEBI:57912"/>
        <dbReference type="ChEBI" id="CHEBI:58866"/>
        <dbReference type="ChEBI" id="CHEBI:59776"/>
        <dbReference type="EC" id="4.2.1.20"/>
    </reaction>
</comment>
<dbReference type="Gene3D" id="3.20.20.70">
    <property type="entry name" value="Aldolase class I"/>
    <property type="match status" value="1"/>
</dbReference>
<dbReference type="RefSeq" id="WP_145200488.1">
    <property type="nucleotide sequence ID" value="NZ_CP036267.1"/>
</dbReference>
<comment type="subunit">
    <text evidence="3 9">Tetramer of two alpha and two beta chains.</text>
</comment>
<dbReference type="Pfam" id="PF00290">
    <property type="entry name" value="Trp_syntA"/>
    <property type="match status" value="1"/>
</dbReference>
<dbReference type="FunFam" id="3.20.20.70:FF:000037">
    <property type="entry name" value="Tryptophan synthase alpha chain"/>
    <property type="match status" value="1"/>
</dbReference>
<dbReference type="KEGG" id="tpol:Mal48_29780"/>
<proteinExistence type="inferred from homology"/>
<dbReference type="SUPFAM" id="SSF51366">
    <property type="entry name" value="Ribulose-phoshate binding barrel"/>
    <property type="match status" value="1"/>
</dbReference>
<evidence type="ECO:0000256" key="7">
    <source>
        <dbReference type="ARBA" id="ARBA00023239"/>
    </source>
</evidence>
<dbReference type="InterPro" id="IPR002028">
    <property type="entry name" value="Trp_synthase_suA"/>
</dbReference>
<sequence>MGSRISEVFATLKQDEKMAFMPFITAGDPDLAGTQEVLKSLAAAQVDLIEIGFPYSDPIADGPVIQASYTRSLDAKVTVHEIFDSISELKDDGLPPLVAMVSYAIVFRVGLDSFLEQCVKSGVSGLIIPDLPGAEAKEVFESVTSKGLDLIQLIAPTTPRARVKQILECCSGFVYCIAVAGTTGERREVADALLHQLKWLREETDLPLAVGFGISQPEHVEPLRGLAEGVIVGSALVREFQKVADGEIPADQLGEAISKFSAKMVEAAHAAKQ</sequence>
<dbReference type="Proteomes" id="UP000315724">
    <property type="component" value="Chromosome"/>
</dbReference>
<keyword evidence="4 9" id="KW-0028">Amino-acid biosynthesis</keyword>
<evidence type="ECO:0000313" key="12">
    <source>
        <dbReference type="Proteomes" id="UP000315724"/>
    </source>
</evidence>
<dbReference type="NCBIfam" id="TIGR00262">
    <property type="entry name" value="trpA"/>
    <property type="match status" value="1"/>
</dbReference>
<dbReference type="InterPro" id="IPR018204">
    <property type="entry name" value="Trp_synthase_alpha_AS"/>
</dbReference>
<dbReference type="UniPathway" id="UPA00035">
    <property type="reaction ID" value="UER00044"/>
</dbReference>
<dbReference type="EMBL" id="CP036267">
    <property type="protein sequence ID" value="QDT33723.1"/>
    <property type="molecule type" value="Genomic_DNA"/>
</dbReference>
<dbReference type="AlphaFoldDB" id="A0A517QQ63"/>
<reference evidence="11 12" key="1">
    <citation type="submission" date="2019-02" db="EMBL/GenBank/DDBJ databases">
        <title>Deep-cultivation of Planctomycetes and their phenomic and genomic characterization uncovers novel biology.</title>
        <authorList>
            <person name="Wiegand S."/>
            <person name="Jogler M."/>
            <person name="Boedeker C."/>
            <person name="Pinto D."/>
            <person name="Vollmers J."/>
            <person name="Rivas-Marin E."/>
            <person name="Kohn T."/>
            <person name="Peeters S.H."/>
            <person name="Heuer A."/>
            <person name="Rast P."/>
            <person name="Oberbeckmann S."/>
            <person name="Bunk B."/>
            <person name="Jeske O."/>
            <person name="Meyerdierks A."/>
            <person name="Storesund J.E."/>
            <person name="Kallscheuer N."/>
            <person name="Luecker S."/>
            <person name="Lage O.M."/>
            <person name="Pohl T."/>
            <person name="Merkel B.J."/>
            <person name="Hornburger P."/>
            <person name="Mueller R.-W."/>
            <person name="Bruemmer F."/>
            <person name="Labrenz M."/>
            <person name="Spormann A.M."/>
            <person name="Op den Camp H."/>
            <person name="Overmann J."/>
            <person name="Amann R."/>
            <person name="Jetten M.S.M."/>
            <person name="Mascher T."/>
            <person name="Medema M.H."/>
            <person name="Devos D.P."/>
            <person name="Kaster A.-K."/>
            <person name="Ovreas L."/>
            <person name="Rohde M."/>
            <person name="Galperin M.Y."/>
            <person name="Jogler C."/>
        </authorList>
    </citation>
    <scope>NUCLEOTIDE SEQUENCE [LARGE SCALE GENOMIC DNA]</scope>
    <source>
        <strain evidence="11 12">Mal48</strain>
    </source>
</reference>
<evidence type="ECO:0000256" key="1">
    <source>
        <dbReference type="ARBA" id="ARBA00003365"/>
    </source>
</evidence>
<evidence type="ECO:0000256" key="6">
    <source>
        <dbReference type="ARBA" id="ARBA00023141"/>
    </source>
</evidence>
<dbReference type="PANTHER" id="PTHR43406:SF1">
    <property type="entry name" value="TRYPTOPHAN SYNTHASE ALPHA CHAIN, CHLOROPLASTIC"/>
    <property type="match status" value="1"/>
</dbReference>
<keyword evidence="12" id="KW-1185">Reference proteome</keyword>
<keyword evidence="5 9" id="KW-0822">Tryptophan biosynthesis</keyword>
<feature type="active site" description="Proton acceptor" evidence="9">
    <location>
        <position position="61"/>
    </location>
</feature>
<dbReference type="PANTHER" id="PTHR43406">
    <property type="entry name" value="TRYPTOPHAN SYNTHASE, ALPHA CHAIN"/>
    <property type="match status" value="1"/>
</dbReference>
<dbReference type="EC" id="4.2.1.20" evidence="9"/>
<dbReference type="HAMAP" id="MF_00131">
    <property type="entry name" value="Trp_synth_alpha"/>
    <property type="match status" value="1"/>
</dbReference>
<comment type="similarity">
    <text evidence="9 10">Belongs to the TrpA family.</text>
</comment>